<dbReference type="EMBL" id="QDGZ01000005">
    <property type="protein sequence ID" value="PVG82454.1"/>
    <property type="molecule type" value="Genomic_DNA"/>
</dbReference>
<keyword evidence="4" id="KW-0812">Transmembrane</keyword>
<dbReference type="SUPFAM" id="SSF56601">
    <property type="entry name" value="beta-lactamase/transpeptidase-like"/>
    <property type="match status" value="1"/>
</dbReference>
<dbReference type="AlphaFoldDB" id="A0A2T8F9P6"/>
<comment type="caution">
    <text evidence="5">The sequence shown here is derived from an EMBL/GenBank/DDBJ whole genome shotgun (WGS) entry which is preliminary data.</text>
</comment>
<organism evidence="5 6">
    <name type="scientific">Nocardioides gansuensis</name>
    <dbReference type="NCBI Taxonomy" id="2138300"/>
    <lineage>
        <taxon>Bacteria</taxon>
        <taxon>Bacillati</taxon>
        <taxon>Actinomycetota</taxon>
        <taxon>Actinomycetes</taxon>
        <taxon>Propionibacteriales</taxon>
        <taxon>Nocardioidaceae</taxon>
        <taxon>Nocardioides</taxon>
    </lineage>
</organism>
<keyword evidence="4" id="KW-1133">Transmembrane helix</keyword>
<feature type="compositionally biased region" description="Low complexity" evidence="3">
    <location>
        <begin position="30"/>
        <end position="41"/>
    </location>
</feature>
<dbReference type="InterPro" id="IPR000667">
    <property type="entry name" value="Peptidase_S13"/>
</dbReference>
<evidence type="ECO:0000256" key="1">
    <source>
        <dbReference type="ARBA" id="ARBA00006096"/>
    </source>
</evidence>
<keyword evidence="2" id="KW-0378">Hydrolase</keyword>
<evidence type="ECO:0000256" key="2">
    <source>
        <dbReference type="ARBA" id="ARBA00022801"/>
    </source>
</evidence>
<gene>
    <name evidence="5" type="primary">dacB</name>
    <name evidence="5" type="ORF">DDE18_13420</name>
</gene>
<keyword evidence="6" id="KW-1185">Reference proteome</keyword>
<dbReference type="PRINTS" id="PR00922">
    <property type="entry name" value="DADACBPTASE3"/>
</dbReference>
<dbReference type="PANTHER" id="PTHR30023">
    <property type="entry name" value="D-ALANYL-D-ALANINE CARBOXYPEPTIDASE"/>
    <property type="match status" value="1"/>
</dbReference>
<feature type="region of interest" description="Disordered" evidence="3">
    <location>
        <begin position="30"/>
        <end position="85"/>
    </location>
</feature>
<dbReference type="OrthoDB" id="56883at2"/>
<keyword evidence="4" id="KW-0472">Membrane</keyword>
<dbReference type="GO" id="GO:0000270">
    <property type="term" value="P:peptidoglycan metabolic process"/>
    <property type="evidence" value="ECO:0007669"/>
    <property type="project" value="TreeGrafter"/>
</dbReference>
<dbReference type="PANTHER" id="PTHR30023:SF0">
    <property type="entry name" value="PENICILLIN-SENSITIVE CARBOXYPEPTIDASE A"/>
    <property type="match status" value="1"/>
</dbReference>
<dbReference type="Gene3D" id="3.40.710.10">
    <property type="entry name" value="DD-peptidase/beta-lactamase superfamily"/>
    <property type="match status" value="2"/>
</dbReference>
<dbReference type="Proteomes" id="UP000246018">
    <property type="component" value="Unassembled WGS sequence"/>
</dbReference>
<dbReference type="Pfam" id="PF02113">
    <property type="entry name" value="Peptidase_S13"/>
    <property type="match status" value="2"/>
</dbReference>
<comment type="similarity">
    <text evidence="1">Belongs to the peptidase S13 family.</text>
</comment>
<dbReference type="NCBIfam" id="TIGR00666">
    <property type="entry name" value="PBP4"/>
    <property type="match status" value="1"/>
</dbReference>
<accession>A0A2T8F9P6</accession>
<name>A0A2T8F9P6_9ACTN</name>
<evidence type="ECO:0000313" key="5">
    <source>
        <dbReference type="EMBL" id="PVG82454.1"/>
    </source>
</evidence>
<keyword evidence="5" id="KW-0645">Protease</keyword>
<feature type="transmembrane region" description="Helical" evidence="4">
    <location>
        <begin position="99"/>
        <end position="117"/>
    </location>
</feature>
<dbReference type="GO" id="GO:0006508">
    <property type="term" value="P:proteolysis"/>
    <property type="evidence" value="ECO:0007669"/>
    <property type="project" value="InterPro"/>
</dbReference>
<evidence type="ECO:0000256" key="4">
    <source>
        <dbReference type="SAM" id="Phobius"/>
    </source>
</evidence>
<evidence type="ECO:0000313" key="6">
    <source>
        <dbReference type="Proteomes" id="UP000246018"/>
    </source>
</evidence>
<keyword evidence="5" id="KW-0121">Carboxypeptidase</keyword>
<reference evidence="5 6" key="1">
    <citation type="submission" date="2018-04" db="EMBL/GenBank/DDBJ databases">
        <title>Genome of Nocardioides gansuensis WSJ-1.</title>
        <authorList>
            <person name="Wu S."/>
            <person name="Wang G."/>
        </authorList>
    </citation>
    <scope>NUCLEOTIDE SEQUENCE [LARGE SCALE GENOMIC DNA]</scope>
    <source>
        <strain evidence="5 6">WSJ-1</strain>
    </source>
</reference>
<dbReference type="GO" id="GO:0004185">
    <property type="term" value="F:serine-type carboxypeptidase activity"/>
    <property type="evidence" value="ECO:0007669"/>
    <property type="project" value="InterPro"/>
</dbReference>
<evidence type="ECO:0000256" key="3">
    <source>
        <dbReference type="SAM" id="MobiDB-lite"/>
    </source>
</evidence>
<protein>
    <submittedName>
        <fullName evidence="5">D-alanyl-D-alanine carboxypeptidase/D-alanyl-D-alanine-endopeptidase</fullName>
    </submittedName>
</protein>
<sequence>MKSSRSRKIFPDSWSISYLLRDPLGISITTSNSSTASSTSSVPRPGAGAVSAGLGRGPGPRCRAQSPAQWPARAKAAGRNRVGRDARHARGAGVWTHRLPTAAVLLLLVAAAVVGQLDVRIAGLSADPLTEPEAVAPPAGLSVPEWSAPPPVATAVPPRQGGAVDPRRVEAALAAALEDKDLGKHVVAAVGSLSGQEGDWVWGGDAFTPASTTKVLTAVAALEVLGPERRFATQVVTGASRRELVLVGGGDPHLAGKPLTPEEEASAYPERADVVTLARRTAKALGRTRRPVTLVYDASLFTGPSDNPAWRADYVPDDIVSPITALWVDEGADPDGYGRSDDPAATAAADFARALAEAGVRVKGSPVPGVAPAAAPVLASVESAPLADIVERVLDVSDNEGAELLAHHVGLAVAGEGSFEGGARGVLDTLQALGVETGDDVVYDGSGLSRRNRVSPSTLLGALRVAASPAHPELRPAVSGLPVAGFTGSLTYRFDEGAPEGRGMVRAKTGTLTGVHALAGVAVDRLGTPLVFVLAADRVREGRGDEAQDALDEIAADLVTCRCSTTG</sequence>
<dbReference type="InterPro" id="IPR012338">
    <property type="entry name" value="Beta-lactam/transpept-like"/>
</dbReference>
<proteinExistence type="inferred from homology"/>